<accession>A0ABN3QBR1</accession>
<keyword evidence="3" id="KW-1185">Reference proteome</keyword>
<reference evidence="2 3" key="1">
    <citation type="journal article" date="2019" name="Int. J. Syst. Evol. Microbiol.">
        <title>The Global Catalogue of Microorganisms (GCM) 10K type strain sequencing project: providing services to taxonomists for standard genome sequencing and annotation.</title>
        <authorList>
            <consortium name="The Broad Institute Genomics Platform"/>
            <consortium name="The Broad Institute Genome Sequencing Center for Infectious Disease"/>
            <person name="Wu L."/>
            <person name="Ma J."/>
        </authorList>
    </citation>
    <scope>NUCLEOTIDE SEQUENCE [LARGE SCALE GENOMIC DNA]</scope>
    <source>
        <strain evidence="2 3">JCM 6833</strain>
    </source>
</reference>
<evidence type="ECO:0000313" key="2">
    <source>
        <dbReference type="EMBL" id="GAA2621998.1"/>
    </source>
</evidence>
<evidence type="ECO:0008006" key="4">
    <source>
        <dbReference type="Google" id="ProtNLM"/>
    </source>
</evidence>
<evidence type="ECO:0000256" key="1">
    <source>
        <dbReference type="SAM" id="MobiDB-lite"/>
    </source>
</evidence>
<dbReference type="RefSeq" id="WP_344546528.1">
    <property type="nucleotide sequence ID" value="NZ_BAAATD010000010.1"/>
</dbReference>
<dbReference type="Proteomes" id="UP001501509">
    <property type="component" value="Unassembled WGS sequence"/>
</dbReference>
<sequence>MSDQRVNVRVRDGRQIVTDLGHHYGGEILTVPARLARQWVRYGWADETTDPNPSADHPAARVPTAEGQGADDADGATAEPEPVPSSPRGRGNVRVRVAEELRADALRSDREIAKVVGCDHKTVGSVRRELQDADEPPQTGA</sequence>
<feature type="region of interest" description="Disordered" evidence="1">
    <location>
        <begin position="46"/>
        <end position="95"/>
    </location>
</feature>
<protein>
    <recommendedName>
        <fullName evidence="4">Transposase</fullName>
    </recommendedName>
</protein>
<feature type="compositionally biased region" description="Basic and acidic residues" evidence="1">
    <location>
        <begin position="121"/>
        <end position="131"/>
    </location>
</feature>
<organism evidence="2 3">
    <name type="scientific">Actinomadura fulvescens</name>
    <dbReference type="NCBI Taxonomy" id="46160"/>
    <lineage>
        <taxon>Bacteria</taxon>
        <taxon>Bacillati</taxon>
        <taxon>Actinomycetota</taxon>
        <taxon>Actinomycetes</taxon>
        <taxon>Streptosporangiales</taxon>
        <taxon>Thermomonosporaceae</taxon>
        <taxon>Actinomadura</taxon>
    </lineage>
</organism>
<evidence type="ECO:0000313" key="3">
    <source>
        <dbReference type="Proteomes" id="UP001501509"/>
    </source>
</evidence>
<proteinExistence type="predicted"/>
<dbReference type="EMBL" id="BAAATD010000010">
    <property type="protein sequence ID" value="GAA2621998.1"/>
    <property type="molecule type" value="Genomic_DNA"/>
</dbReference>
<comment type="caution">
    <text evidence="2">The sequence shown here is derived from an EMBL/GenBank/DDBJ whole genome shotgun (WGS) entry which is preliminary data.</text>
</comment>
<feature type="region of interest" description="Disordered" evidence="1">
    <location>
        <begin position="121"/>
        <end position="141"/>
    </location>
</feature>
<name>A0ABN3QBR1_9ACTN</name>
<gene>
    <name evidence="2" type="ORF">GCM10010411_67530</name>
</gene>